<sequence>MIMQIEETPINSVDKNKDLGFFDQHCEQIAAKAMGIMVKLFEALPTRNSVILLLAFKTYVRPLLEYGTVIFCPYKRKLVEKLEKVQNNSTRKLLIRTVGFMCDKIPSAKERKVNLSLNSLSRRRRRFDPIPFHKLVRGSCGLDPEKFLVFRPSITKGGALELCLPRARLKCRSHFFLIGEAPTT</sequence>
<evidence type="ECO:0000313" key="1">
    <source>
        <dbReference type="EMBL" id="EYC10972.1"/>
    </source>
</evidence>
<organism evidence="1 2">
    <name type="scientific">Ancylostoma ceylanicum</name>
    <dbReference type="NCBI Taxonomy" id="53326"/>
    <lineage>
        <taxon>Eukaryota</taxon>
        <taxon>Metazoa</taxon>
        <taxon>Ecdysozoa</taxon>
        <taxon>Nematoda</taxon>
        <taxon>Chromadorea</taxon>
        <taxon>Rhabditida</taxon>
        <taxon>Rhabditina</taxon>
        <taxon>Rhabditomorpha</taxon>
        <taxon>Strongyloidea</taxon>
        <taxon>Ancylostomatidae</taxon>
        <taxon>Ancylostomatinae</taxon>
        <taxon>Ancylostoma</taxon>
    </lineage>
</organism>
<accession>A0A016U7Z6</accession>
<evidence type="ECO:0000313" key="2">
    <source>
        <dbReference type="Proteomes" id="UP000024635"/>
    </source>
</evidence>
<dbReference type="OrthoDB" id="6080649at2759"/>
<keyword evidence="2" id="KW-1185">Reference proteome</keyword>
<name>A0A016U7Z6_9BILA</name>
<reference evidence="2" key="1">
    <citation type="journal article" date="2015" name="Nat. Genet.">
        <title>The genome and transcriptome of the zoonotic hookworm Ancylostoma ceylanicum identify infection-specific gene families.</title>
        <authorList>
            <person name="Schwarz E.M."/>
            <person name="Hu Y."/>
            <person name="Antoshechkin I."/>
            <person name="Miller M.M."/>
            <person name="Sternberg P.W."/>
            <person name="Aroian R.V."/>
        </authorList>
    </citation>
    <scope>NUCLEOTIDE SEQUENCE</scope>
    <source>
        <strain evidence="2">HY135</strain>
    </source>
</reference>
<dbReference type="Proteomes" id="UP000024635">
    <property type="component" value="Unassembled WGS sequence"/>
</dbReference>
<proteinExistence type="predicted"/>
<dbReference type="EMBL" id="JARK01001389">
    <property type="protein sequence ID" value="EYC10972.1"/>
    <property type="molecule type" value="Genomic_DNA"/>
</dbReference>
<dbReference type="AlphaFoldDB" id="A0A016U7Z6"/>
<gene>
    <name evidence="1" type="primary">Acey_s0053.g2399</name>
    <name evidence="1" type="ORF">Y032_0053g2399</name>
</gene>
<protein>
    <submittedName>
        <fullName evidence="1">Uncharacterized protein</fullName>
    </submittedName>
</protein>
<comment type="caution">
    <text evidence="1">The sequence shown here is derived from an EMBL/GenBank/DDBJ whole genome shotgun (WGS) entry which is preliminary data.</text>
</comment>
<dbReference type="STRING" id="53326.A0A016U7Z6"/>